<name>A0A6G0KMQ1_9STRA</name>
<organism evidence="1 2">
    <name type="scientific">Phytophthora fragariae</name>
    <dbReference type="NCBI Taxonomy" id="53985"/>
    <lineage>
        <taxon>Eukaryota</taxon>
        <taxon>Sar</taxon>
        <taxon>Stramenopiles</taxon>
        <taxon>Oomycota</taxon>
        <taxon>Peronosporomycetes</taxon>
        <taxon>Peronosporales</taxon>
        <taxon>Peronosporaceae</taxon>
        <taxon>Phytophthora</taxon>
    </lineage>
</organism>
<reference evidence="1 2" key="1">
    <citation type="submission" date="2018-09" db="EMBL/GenBank/DDBJ databases">
        <title>Genomic investigation of the strawberry pathogen Phytophthora fragariae indicates pathogenicity is determined by transcriptional variation in three key races.</title>
        <authorList>
            <person name="Adams T.M."/>
            <person name="Armitage A.D."/>
            <person name="Sobczyk M.K."/>
            <person name="Bates H.J."/>
            <person name="Dunwell J.M."/>
            <person name="Nellist C.F."/>
            <person name="Harrison R.J."/>
        </authorList>
    </citation>
    <scope>NUCLEOTIDE SEQUENCE [LARGE SCALE GENOMIC DNA]</scope>
    <source>
        <strain evidence="1 2">ONT-3</strain>
    </source>
</reference>
<accession>A0A6G0KMQ1</accession>
<proteinExistence type="predicted"/>
<dbReference type="EMBL" id="QXFX01001326">
    <property type="protein sequence ID" value="KAE9092242.1"/>
    <property type="molecule type" value="Genomic_DNA"/>
</dbReference>
<dbReference type="Proteomes" id="UP000488956">
    <property type="component" value="Unassembled WGS sequence"/>
</dbReference>
<evidence type="ECO:0000313" key="1">
    <source>
        <dbReference type="EMBL" id="KAE9092242.1"/>
    </source>
</evidence>
<dbReference type="AlphaFoldDB" id="A0A6G0KMQ1"/>
<gene>
    <name evidence="1" type="ORF">PF010_g17881</name>
</gene>
<comment type="caution">
    <text evidence="1">The sequence shown here is derived from an EMBL/GenBank/DDBJ whole genome shotgun (WGS) entry which is preliminary data.</text>
</comment>
<protein>
    <submittedName>
        <fullName evidence="1">Uncharacterized protein</fullName>
    </submittedName>
</protein>
<sequence length="170" mass="18755">MQAASGTGSLTSDIQIAESGTGSLTSDTTDSRRLAALDILVICDLLLASHAICPDKNTSQRGNGNLHSFADALAVRLPLPLPRRHHQKDNQKDNQKENAPQLSPLTRSLLLRIAPRASMRRRRKLDLDYKGLVDWIKVEVNFKAINDTDKRLKVGGPPETGECYSKVKPY</sequence>
<evidence type="ECO:0000313" key="2">
    <source>
        <dbReference type="Proteomes" id="UP000488956"/>
    </source>
</evidence>